<accession>A0ABN1JCZ6</accession>
<evidence type="ECO:0000256" key="1">
    <source>
        <dbReference type="SAM" id="MobiDB-lite"/>
    </source>
</evidence>
<organism evidence="2 3">
    <name type="scientific">Gaetbulibacter jejuensis</name>
    <dbReference type="NCBI Taxonomy" id="584607"/>
    <lineage>
        <taxon>Bacteria</taxon>
        <taxon>Pseudomonadati</taxon>
        <taxon>Bacteroidota</taxon>
        <taxon>Flavobacteriia</taxon>
        <taxon>Flavobacteriales</taxon>
        <taxon>Flavobacteriaceae</taxon>
        <taxon>Gaetbulibacter</taxon>
    </lineage>
</organism>
<gene>
    <name evidence="2" type="ORF">GCM10009431_02210</name>
</gene>
<dbReference type="SUPFAM" id="SSF49265">
    <property type="entry name" value="Fibronectin type III"/>
    <property type="match status" value="1"/>
</dbReference>
<dbReference type="Pfam" id="PF13585">
    <property type="entry name" value="CHU_C"/>
    <property type="match status" value="1"/>
</dbReference>
<sequence>MITDGYTADGITTPGTAGIEDWNDPNPDSCTSNAFYWDDDVYLFGYTAGANDEEISMTIFTRNGWNGIGIFSDCNGTALEGCLASASSTTGNVSQTVLANVGAGETVYIAIGQWGSPNDLDFDVTAFNAVELVDPPSCSTFTTPVDDSIDVLEDTAINWTQATGGATGYRISIGTSTGGVDIVNDLDLGNVLTYTPSTPLAYSTEYFVNVTPYNSNGDAQGCAELSFTTREEPPAGSICSNPIMVATPLPYVTTDDTSNYGDDYTGGPGANCGSTSGYLGGDDVVYSYTPAVDTSIDIALSGVGTYTGIFVYTDCANIGSQCETGAVNGFAGGDMLIDNYTVTSGTTYYIVISTWPSPQSTPYTLTITENTCVDAEAIFSTVSDCANGDQFLVEVDLTSLGSAGTITISDDQGSTPQTVDAVGVYTFGPYAHGTPVIMTAANDDDSNCTLVSASLTENYCLDNIVDCAVGPVNTTFCYFNNIDDDPSVATFSYTSTDGSQLNLTINAGQMEGCCDELVVIDSDGTILYNQNTPNPAGLTFQSSGDTISWYINSDGSVSCENNGYTPFDVTVACATCENPEATFSTVSDCANGNQFLVEVDLTSLGSAGTITISDDQGSTPQTVDALGVYTFGPYAHGTPVIMTAANDDDSNCTLVSASLTENYCLDNIVDCAVGPVNTTFCYFNNIDDDPSVATFSYTSTDGSQLNLTINAGQMEGCCDELVVIDSDGTILYNQNTPNPAGLTFQSSGDTISWYINSDGSVSCENNGYTPFDVTVACATCENAEATFSTVSDCTNGNQFLVEVDLTSLGSAGTITISDDQGGTPQTVDAVGVYTFGPYAHSTPVIMTVANDDDANCTLVSNSLTEEYCLDNIVDCDLGPVNTTFCYFNDIDDDPSVATFTYTSSNGLPLNITFNDGQMEGCCDELVVIDSDGTILYNQNTPNPAGLTFQSSGDTISWYINSDFSVSCENNGYTPFDVTVACATCINPQATYQVVDDCDNGDQFLIDVNVTSLGDANSLTISNNIDATTVSVPSEGIYQIGPFPFLVDVVVTVSSDDDVNCVINSSPIQLLACPPENDNPCNAIVASVNEDNSCDLVTAGTIIEATPSGVPDGECGGDPDDDVWFQFTALNEVQLISITNITGGTTNLDHGLYEGTCDGLTELYCSADTASVTPELVVGNTYYIRVFSGGSVGETSTFDLCIKDAPTNIICENAENFCQEGGALVTSNIIGIPDPNDIACLGSAPNPTWNIIQIGDPGLIEIEISQVDDNGNGIDVDFVLWGPFESVADSCTEIAFEDCPSCPNNTSNPDFYPFGNIVDCSYSFVSVENLTIDNAQTGEIYILLVTNFSDDPGTISISQTNGGDDGDGNVTAEIEVDLGPDQSFCGFPSYDLVADSPFADRYEWYCDGFIIEGEESSVLTVTESCTYTVIAYDDQCDAQAQDQVTVIFGLEPVANPVDDIVTCDDASGDEIEDFDLEMQTAGILGAQDPSLFNVTYHLTLTDAQTDTGALTSPYTNISNPQTIYVRVEDANPDASFCFATTSFDLIISGPTPTATSIDIEACDDNSGDGIEDFDLAAYDADILNGQDPTEFTVTYHETEADAEAGQNAIDTSSLYTSDSQTIYVRVESNSAFDCYSTTSVNLIVLPIPVATFNTADVDYEVCPNATVPIEIALIPQGYSESDVTVEWYQDGGLISGETGLTLPVLTQGLYTAIITYNDSSCTYEVSETVIELESCVIPEGISPGVSPGQNDTFDLSSYGVTRLEIFNRNGVLVYSKDNYTNEWYGQSNSGDELPVGTYFYTMIYENGAKKRSAWVYINK</sequence>
<proteinExistence type="predicted"/>
<dbReference type="Proteomes" id="UP001500736">
    <property type="component" value="Unassembled WGS sequence"/>
</dbReference>
<evidence type="ECO:0000313" key="2">
    <source>
        <dbReference type="EMBL" id="GAA0736387.1"/>
    </source>
</evidence>
<reference evidence="2 3" key="1">
    <citation type="journal article" date="2019" name="Int. J. Syst. Evol. Microbiol.">
        <title>The Global Catalogue of Microorganisms (GCM) 10K type strain sequencing project: providing services to taxonomists for standard genome sequencing and annotation.</title>
        <authorList>
            <consortium name="The Broad Institute Genomics Platform"/>
            <consortium name="The Broad Institute Genome Sequencing Center for Infectious Disease"/>
            <person name="Wu L."/>
            <person name="Ma J."/>
        </authorList>
    </citation>
    <scope>NUCLEOTIDE SEQUENCE [LARGE SCALE GENOMIC DNA]</scope>
    <source>
        <strain evidence="2 3">JCM 15976</strain>
    </source>
</reference>
<evidence type="ECO:0008006" key="4">
    <source>
        <dbReference type="Google" id="ProtNLM"/>
    </source>
</evidence>
<keyword evidence="3" id="KW-1185">Reference proteome</keyword>
<dbReference type="EMBL" id="BAAAGF010000001">
    <property type="protein sequence ID" value="GAA0736387.1"/>
    <property type="molecule type" value="Genomic_DNA"/>
</dbReference>
<dbReference type="InterPro" id="IPR036116">
    <property type="entry name" value="FN3_sf"/>
</dbReference>
<feature type="region of interest" description="Disordered" evidence="1">
    <location>
        <begin position="1"/>
        <end position="25"/>
    </location>
</feature>
<name>A0ABN1JCZ6_9FLAO</name>
<evidence type="ECO:0000313" key="3">
    <source>
        <dbReference type="Proteomes" id="UP001500736"/>
    </source>
</evidence>
<comment type="caution">
    <text evidence="2">The sequence shown here is derived from an EMBL/GenBank/DDBJ whole genome shotgun (WGS) entry which is preliminary data.</text>
</comment>
<dbReference type="Gene3D" id="2.60.40.10">
    <property type="entry name" value="Immunoglobulins"/>
    <property type="match status" value="1"/>
</dbReference>
<protein>
    <recommendedName>
        <fullName evidence="4">Gliding motility-associated-like protein</fullName>
    </recommendedName>
</protein>
<dbReference type="InterPro" id="IPR013783">
    <property type="entry name" value="Ig-like_fold"/>
</dbReference>